<sequence>MTAVTKIEAILYLKGQPLSIGEIAECAAYDHATVKEGIGKLIDEYARRDSALEVIETPQGYCLQLRSSFQELVQNLIPVELSIGVLRTLAAIALSSPIRQSDLINIRGSGAYQHIQELVGQGFVRKHRTGESRYYLLQLTQKFHQYFQIDQLPQPFKSNSQREQLELQITSAPGEV</sequence>
<dbReference type="GO" id="GO:0051301">
    <property type="term" value="P:cell division"/>
    <property type="evidence" value="ECO:0007669"/>
    <property type="project" value="UniProtKB-KW"/>
</dbReference>
<evidence type="ECO:0000313" key="5">
    <source>
        <dbReference type="EMBL" id="CCH67407.1"/>
    </source>
</evidence>
<keyword evidence="2" id="KW-0132">Cell division</keyword>
<dbReference type="EMBL" id="CAIY01000044">
    <property type="protein sequence ID" value="CCH67407.1"/>
    <property type="molecule type" value="Genomic_DNA"/>
</dbReference>
<dbReference type="PANTHER" id="PTHR34298">
    <property type="entry name" value="SEGREGATION AND CONDENSATION PROTEIN B"/>
    <property type="match status" value="1"/>
</dbReference>
<dbReference type="NCBIfam" id="TIGR00281">
    <property type="entry name" value="SMC-Scp complex subunit ScpB"/>
    <property type="match status" value="1"/>
</dbReference>
<dbReference type="Pfam" id="PF04079">
    <property type="entry name" value="SMC_ScpB"/>
    <property type="match status" value="1"/>
</dbReference>
<keyword evidence="3" id="KW-0159">Chromosome partition</keyword>
<dbReference type="RefSeq" id="WP_008229140.1">
    <property type="nucleotide sequence ID" value="NZ_CAIY01000044.1"/>
</dbReference>
<evidence type="ECO:0000256" key="4">
    <source>
        <dbReference type="ARBA" id="ARBA00023306"/>
    </source>
</evidence>
<dbReference type="InterPro" id="IPR036388">
    <property type="entry name" value="WH-like_DNA-bd_sf"/>
</dbReference>
<evidence type="ECO:0000256" key="3">
    <source>
        <dbReference type="ARBA" id="ARBA00022829"/>
    </source>
</evidence>
<dbReference type="STRING" id="1165094.RINTHH_12520"/>
<dbReference type="InterPro" id="IPR005234">
    <property type="entry name" value="ScpB_csome_segregation"/>
</dbReference>
<evidence type="ECO:0000313" key="6">
    <source>
        <dbReference type="Proteomes" id="UP000053051"/>
    </source>
</evidence>
<dbReference type="InterPro" id="IPR036390">
    <property type="entry name" value="WH_DNA-bd_sf"/>
</dbReference>
<keyword evidence="1" id="KW-0963">Cytoplasm</keyword>
<keyword evidence="6" id="KW-1185">Reference proteome</keyword>
<comment type="caution">
    <text evidence="5">The sequence shown here is derived from an EMBL/GenBank/DDBJ whole genome shotgun (WGS) entry which is preliminary data.</text>
</comment>
<reference evidence="5 6" key="1">
    <citation type="submission" date="2012-05" db="EMBL/GenBank/DDBJ databases">
        <authorList>
            <person name="Hilton J."/>
        </authorList>
    </citation>
    <scope>NUCLEOTIDE SEQUENCE [LARGE SCALE GENOMIC DNA]</scope>
    <source>
        <strain evidence="5 6">HH01</strain>
    </source>
</reference>
<evidence type="ECO:0000256" key="2">
    <source>
        <dbReference type="ARBA" id="ARBA00022618"/>
    </source>
</evidence>
<accession>M1WZA2</accession>
<gene>
    <name evidence="5" type="ORF">RINTHH_12520</name>
</gene>
<dbReference type="GO" id="GO:0051304">
    <property type="term" value="P:chromosome separation"/>
    <property type="evidence" value="ECO:0007669"/>
    <property type="project" value="InterPro"/>
</dbReference>
<name>M1WZA2_9NOST</name>
<evidence type="ECO:0000256" key="1">
    <source>
        <dbReference type="ARBA" id="ARBA00022490"/>
    </source>
</evidence>
<dbReference type="PANTHER" id="PTHR34298:SF2">
    <property type="entry name" value="SEGREGATION AND CONDENSATION PROTEIN B"/>
    <property type="match status" value="1"/>
</dbReference>
<dbReference type="Proteomes" id="UP000053051">
    <property type="component" value="Unassembled WGS sequence"/>
</dbReference>
<dbReference type="PIRSF" id="PIRSF019345">
    <property type="entry name" value="ScpB"/>
    <property type="match status" value="1"/>
</dbReference>
<keyword evidence="4" id="KW-0131">Cell cycle</keyword>
<proteinExistence type="predicted"/>
<dbReference type="Gene3D" id="1.10.10.10">
    <property type="entry name" value="Winged helix-like DNA-binding domain superfamily/Winged helix DNA-binding domain"/>
    <property type="match status" value="2"/>
</dbReference>
<dbReference type="SUPFAM" id="SSF46785">
    <property type="entry name" value="Winged helix' DNA-binding domain"/>
    <property type="match status" value="2"/>
</dbReference>
<dbReference type="AlphaFoldDB" id="M1WZA2"/>
<protein>
    <submittedName>
        <fullName evidence="5">Segregation and condensation protein B</fullName>
    </submittedName>
</protein>
<organism evidence="5 6">
    <name type="scientific">Richelia intracellularis HH01</name>
    <dbReference type="NCBI Taxonomy" id="1165094"/>
    <lineage>
        <taxon>Bacteria</taxon>
        <taxon>Bacillati</taxon>
        <taxon>Cyanobacteriota</taxon>
        <taxon>Cyanophyceae</taxon>
        <taxon>Nostocales</taxon>
        <taxon>Nostocaceae</taxon>
        <taxon>Richelia</taxon>
    </lineage>
</organism>
<dbReference type="OrthoDB" id="460829at2"/>
<reference evidence="6" key="2">
    <citation type="submission" date="2016-01" db="EMBL/GenBank/DDBJ databases">
        <title>Diatom-associated endosymboitic cyanobacterium lacks core nitrogen metabolism enzymes.</title>
        <authorList>
            <person name="Hilton J.A."/>
            <person name="Foster R.A."/>
            <person name="Tripp H.J."/>
            <person name="Carter B.J."/>
            <person name="Zehr J.P."/>
            <person name="Villareal T.A."/>
        </authorList>
    </citation>
    <scope>NUCLEOTIDE SEQUENCE [LARGE SCALE GENOMIC DNA]</scope>
    <source>
        <strain evidence="6">HH01</strain>
    </source>
</reference>